<name>A0A1V3XF50_MYCKA</name>
<comment type="caution">
    <text evidence="2">The sequence shown here is derived from an EMBL/GenBank/DDBJ whole genome shotgun (WGS) entry which is preliminary data.</text>
</comment>
<dbReference type="EMBL" id="MVBN01000003">
    <property type="protein sequence ID" value="OOK77792.1"/>
    <property type="molecule type" value="Genomic_DNA"/>
</dbReference>
<organism evidence="2 3">
    <name type="scientific">Mycobacterium kansasii</name>
    <dbReference type="NCBI Taxonomy" id="1768"/>
    <lineage>
        <taxon>Bacteria</taxon>
        <taxon>Bacillati</taxon>
        <taxon>Actinomycetota</taxon>
        <taxon>Actinomycetes</taxon>
        <taxon>Mycobacteriales</taxon>
        <taxon>Mycobacteriaceae</taxon>
        <taxon>Mycobacterium</taxon>
    </lineage>
</organism>
<dbReference type="Pfam" id="PF00535">
    <property type="entry name" value="Glycos_transf_2"/>
    <property type="match status" value="1"/>
</dbReference>
<protein>
    <submittedName>
        <fullName evidence="2">Glycosyl transferase 2 family protein</fullName>
    </submittedName>
</protein>
<evidence type="ECO:0000313" key="2">
    <source>
        <dbReference type="EMBL" id="OOK77792.1"/>
    </source>
</evidence>
<dbReference type="AlphaFoldDB" id="A0A1V3XF50"/>
<dbReference type="PANTHER" id="PTHR43685">
    <property type="entry name" value="GLYCOSYLTRANSFERASE"/>
    <property type="match status" value="1"/>
</dbReference>
<sequence length="306" mass="32826">MPTRRAAGDSVVTPSVSVVVPVYNGIATIDATMQSLLAQTFRDFELLVSDNMSTDGTWEALQRYAVDPRVRLIRHASNVGPTVNFKTVTDLATGEFIKAVCADDVLYPDNLEVQVEELAAHPSAVVAVSSRDVIDATGRIVLRNRGLAGLRGEIAGPDAIRRSVLAGTNIFGEPPSALFRRGAFVDAGGWDVRFPFLMDLATYCAVLLHSNGSLVAVPRPLWAFRISGAQASVGTQIQSQAGEVIGFFRALAAEHPGLLGQRYLAVGSARARMNALGRHVVYRWLGRRMHPAPPAADSQHDASKTG</sequence>
<reference evidence="2 3" key="1">
    <citation type="submission" date="2017-02" db="EMBL/GenBank/DDBJ databases">
        <title>Complete genome sequences of Mycobacterium kansasii strains isolated from rhesus macaques.</title>
        <authorList>
            <person name="Panda A."/>
            <person name="Nagaraj S."/>
            <person name="Zhao X."/>
            <person name="Tettelin H."/>
            <person name="Detolla L.J."/>
        </authorList>
    </citation>
    <scope>NUCLEOTIDE SEQUENCE [LARGE SCALE GENOMIC DNA]</scope>
    <source>
        <strain evidence="2 3">11-3469</strain>
    </source>
</reference>
<evidence type="ECO:0000259" key="1">
    <source>
        <dbReference type="Pfam" id="PF00535"/>
    </source>
</evidence>
<dbReference type="Proteomes" id="UP000188532">
    <property type="component" value="Unassembled WGS sequence"/>
</dbReference>
<dbReference type="Gene3D" id="3.90.550.10">
    <property type="entry name" value="Spore Coat Polysaccharide Biosynthesis Protein SpsA, Chain A"/>
    <property type="match status" value="1"/>
</dbReference>
<keyword evidence="2" id="KW-0808">Transferase</keyword>
<dbReference type="GO" id="GO:0016740">
    <property type="term" value="F:transferase activity"/>
    <property type="evidence" value="ECO:0007669"/>
    <property type="project" value="UniProtKB-KW"/>
</dbReference>
<feature type="domain" description="Glycosyltransferase 2-like" evidence="1">
    <location>
        <begin position="17"/>
        <end position="184"/>
    </location>
</feature>
<dbReference type="STRING" id="1768.B1T50_27575"/>
<gene>
    <name evidence="2" type="ORF">BZL29_3178</name>
</gene>
<dbReference type="PANTHER" id="PTHR43685:SF2">
    <property type="entry name" value="GLYCOSYLTRANSFERASE 2-LIKE DOMAIN-CONTAINING PROTEIN"/>
    <property type="match status" value="1"/>
</dbReference>
<dbReference type="SUPFAM" id="SSF53448">
    <property type="entry name" value="Nucleotide-diphospho-sugar transferases"/>
    <property type="match status" value="1"/>
</dbReference>
<dbReference type="InterPro" id="IPR050834">
    <property type="entry name" value="Glycosyltransf_2"/>
</dbReference>
<dbReference type="InterPro" id="IPR001173">
    <property type="entry name" value="Glyco_trans_2-like"/>
</dbReference>
<evidence type="ECO:0000313" key="3">
    <source>
        <dbReference type="Proteomes" id="UP000188532"/>
    </source>
</evidence>
<accession>A0A1V3XF50</accession>
<proteinExistence type="predicted"/>
<dbReference type="InterPro" id="IPR029044">
    <property type="entry name" value="Nucleotide-diphossugar_trans"/>
</dbReference>